<feature type="compositionally biased region" description="Polar residues" evidence="1">
    <location>
        <begin position="24"/>
        <end position="52"/>
    </location>
</feature>
<evidence type="ECO:0000313" key="3">
    <source>
        <dbReference type="Proteomes" id="UP000653454"/>
    </source>
</evidence>
<organism evidence="2 3">
    <name type="scientific">Plutella xylostella</name>
    <name type="common">Diamondback moth</name>
    <name type="synonym">Plutella maculipennis</name>
    <dbReference type="NCBI Taxonomy" id="51655"/>
    <lineage>
        <taxon>Eukaryota</taxon>
        <taxon>Metazoa</taxon>
        <taxon>Ecdysozoa</taxon>
        <taxon>Arthropoda</taxon>
        <taxon>Hexapoda</taxon>
        <taxon>Insecta</taxon>
        <taxon>Pterygota</taxon>
        <taxon>Neoptera</taxon>
        <taxon>Endopterygota</taxon>
        <taxon>Lepidoptera</taxon>
        <taxon>Glossata</taxon>
        <taxon>Ditrysia</taxon>
        <taxon>Yponomeutoidea</taxon>
        <taxon>Plutellidae</taxon>
        <taxon>Plutella</taxon>
    </lineage>
</organism>
<sequence>MSDQNDVNSPGSSKQTENKDAGDNNVTSENNADSSKPQKTIQESENIKSVNSAIEEVQTDSIKKSQNSGECSENTLKWVLNKDREFKISWCLPEGSTTPRDFIALCYAGKCYC</sequence>
<reference evidence="2" key="1">
    <citation type="submission" date="2020-11" db="EMBL/GenBank/DDBJ databases">
        <authorList>
            <person name="Whiteford S."/>
        </authorList>
    </citation>
    <scope>NUCLEOTIDE SEQUENCE</scope>
</reference>
<proteinExistence type="predicted"/>
<accession>A0A8S4EH64</accession>
<dbReference type="EMBL" id="CAJHNJ030000016">
    <property type="protein sequence ID" value="CAG9114897.1"/>
    <property type="molecule type" value="Genomic_DNA"/>
</dbReference>
<evidence type="ECO:0000313" key="2">
    <source>
        <dbReference type="EMBL" id="CAG9114897.1"/>
    </source>
</evidence>
<evidence type="ECO:0000256" key="1">
    <source>
        <dbReference type="SAM" id="MobiDB-lite"/>
    </source>
</evidence>
<protein>
    <submittedName>
        <fullName evidence="2">(diamondback moth) hypothetical protein</fullName>
    </submittedName>
</protein>
<gene>
    <name evidence="2" type="ORF">PLXY2_LOCUS5460</name>
</gene>
<feature type="region of interest" description="Disordered" evidence="1">
    <location>
        <begin position="1"/>
        <end position="69"/>
    </location>
</feature>
<feature type="compositionally biased region" description="Polar residues" evidence="1">
    <location>
        <begin position="1"/>
        <end position="15"/>
    </location>
</feature>
<name>A0A8S4EH64_PLUXY</name>
<dbReference type="AlphaFoldDB" id="A0A8S4EH64"/>
<keyword evidence="3" id="KW-1185">Reference proteome</keyword>
<comment type="caution">
    <text evidence="2">The sequence shown here is derived from an EMBL/GenBank/DDBJ whole genome shotgun (WGS) entry which is preliminary data.</text>
</comment>
<dbReference type="Proteomes" id="UP000653454">
    <property type="component" value="Unassembled WGS sequence"/>
</dbReference>